<dbReference type="RefSeq" id="WP_074210129.1">
    <property type="nucleotide sequence ID" value="NZ_FSRH01000021.1"/>
</dbReference>
<organism evidence="2 3">
    <name type="scientific">Peptoclostridium litorale DSM 5388</name>
    <dbReference type="NCBI Taxonomy" id="1121324"/>
    <lineage>
        <taxon>Bacteria</taxon>
        <taxon>Bacillati</taxon>
        <taxon>Bacillota</taxon>
        <taxon>Clostridia</taxon>
        <taxon>Peptostreptococcales</taxon>
        <taxon>Peptoclostridiaceae</taxon>
        <taxon>Peptoclostridium</taxon>
    </lineage>
</organism>
<dbReference type="InterPro" id="IPR014710">
    <property type="entry name" value="RmlC-like_jellyroll"/>
</dbReference>
<dbReference type="PANTHER" id="PTHR11635">
    <property type="entry name" value="CAMP-DEPENDENT PROTEIN KINASE REGULATORY CHAIN"/>
    <property type="match status" value="1"/>
</dbReference>
<feature type="domain" description="Cyclic nucleotide-binding" evidence="1">
    <location>
        <begin position="436"/>
        <end position="513"/>
    </location>
</feature>
<keyword evidence="3" id="KW-1185">Reference proteome</keyword>
<dbReference type="InterPro" id="IPR029044">
    <property type="entry name" value="Nucleotide-diphossugar_trans"/>
</dbReference>
<dbReference type="eggNOG" id="COG0664">
    <property type="taxonomic scope" value="Bacteria"/>
</dbReference>
<dbReference type="STRING" id="1121324.CLIT_17c00050"/>
<evidence type="ECO:0000259" key="1">
    <source>
        <dbReference type="PROSITE" id="PS50042"/>
    </source>
</evidence>
<dbReference type="InterPro" id="IPR000595">
    <property type="entry name" value="cNMP-bd_dom"/>
</dbReference>
<dbReference type="Pfam" id="PF00027">
    <property type="entry name" value="cNMP_binding"/>
    <property type="match status" value="1"/>
</dbReference>
<dbReference type="InterPro" id="IPR018490">
    <property type="entry name" value="cNMP-bd_dom_sf"/>
</dbReference>
<dbReference type="PROSITE" id="PS50042">
    <property type="entry name" value="CNMP_BINDING_3"/>
    <property type="match status" value="1"/>
</dbReference>
<dbReference type="SUPFAM" id="SSF53448">
    <property type="entry name" value="Nucleotide-diphospho-sugar transferases"/>
    <property type="match status" value="1"/>
</dbReference>
<dbReference type="EMBL" id="JJMM01000017">
    <property type="protein sequence ID" value="KDR94478.1"/>
    <property type="molecule type" value="Genomic_DNA"/>
</dbReference>
<reference evidence="2 3" key="1">
    <citation type="submission" date="2014-03" db="EMBL/GenBank/DDBJ databases">
        <title>Genome sequence of Clostridium litorale W6, DSM 5388.</title>
        <authorList>
            <person name="Poehlein A."/>
            <person name="Jagirdar A."/>
            <person name="Khonsari B."/>
            <person name="Chibani C.M."/>
            <person name="Gutierrez Gutierrez D.A."/>
            <person name="Davydova E."/>
            <person name="Alghaithi H.S."/>
            <person name="Nair K.P."/>
            <person name="Dhamotharan K."/>
            <person name="Chandran L."/>
            <person name="G W."/>
            <person name="Daniel R."/>
        </authorList>
    </citation>
    <scope>NUCLEOTIDE SEQUENCE [LARGE SCALE GENOMIC DNA]</scope>
    <source>
        <strain evidence="2 3">W6</strain>
    </source>
</reference>
<dbReference type="PANTHER" id="PTHR11635:SF152">
    <property type="entry name" value="CAMP-DEPENDENT PROTEIN KINASE TYPE I REGULATORY SUBUNIT-RELATED"/>
    <property type="match status" value="1"/>
</dbReference>
<dbReference type="InterPro" id="IPR050503">
    <property type="entry name" value="cAMP-dep_PK_reg_su-like"/>
</dbReference>
<sequence length="580" mass="67220">MRKVIVIPTYWSRAKDESWREGDAVYDHPTPIDAEGTLGRTLDSLKGMSCRDFTLVILLCPTAEEIASEARSRVFEIIEAVGLDVQTYVFTPSELNRIKYMAYENEIRHECTDLLSLYGYANVRNMCLYISYIAGADVAVLIDDDELVEKENFMELATEFIGGRLYGKTVDGIAGYYLNKYNNYYDDVSMEPWMTYWDRFGSKAAAFDKIIGSEPRIKPTPFAFGGAMVIHRNLFKTVPFDPRITRGEDIDYLINAKMFGFYFFLDRELSIKHLPPPKSHPVWKRFREDIYRFLYEKRKIETQYEVPNMNMVSPEDFDPYPGSFLKEELEDMIFKANVMLSMDYMACGDVDSARESIRNIYLSKYDAMPKDDVFTHLRKLQRSWRSLLQFTKENMMQIRKILDECDMGCAFEYEQERHVQDMTSKEVEVMLSGMEFFSEMDEGFRELLAGIAKVKVFELDEYILKIGDKDNSFYIIKTGAVRISRLNSEGEEVVLGRLSEGDYFGESNIISEDINVDIIAEDLTQLITFSEDEMLNLIDANPKAGMQVVMLFLRELAQKLSSLNSRYMDAISRNIELDIQ</sequence>
<accession>A0A069RCI2</accession>
<gene>
    <name evidence="2" type="ORF">CLIT_17c00050</name>
</gene>
<dbReference type="AlphaFoldDB" id="A0A069RCI2"/>
<dbReference type="eggNOG" id="COG1216">
    <property type="taxonomic scope" value="Bacteria"/>
</dbReference>
<dbReference type="Gene3D" id="3.90.550.10">
    <property type="entry name" value="Spore Coat Polysaccharide Biosynthesis Protein SpsA, Chain A"/>
    <property type="match status" value="1"/>
</dbReference>
<protein>
    <recommendedName>
        <fullName evidence="1">Cyclic nucleotide-binding domain-containing protein</fullName>
    </recommendedName>
</protein>
<dbReference type="GO" id="GO:0005952">
    <property type="term" value="C:cAMP-dependent protein kinase complex"/>
    <property type="evidence" value="ECO:0007669"/>
    <property type="project" value="InterPro"/>
</dbReference>
<dbReference type="SMART" id="SM00100">
    <property type="entry name" value="cNMP"/>
    <property type="match status" value="1"/>
</dbReference>
<comment type="caution">
    <text evidence="2">The sequence shown here is derived from an EMBL/GenBank/DDBJ whole genome shotgun (WGS) entry which is preliminary data.</text>
</comment>
<dbReference type="GO" id="GO:0005829">
    <property type="term" value="C:cytosol"/>
    <property type="evidence" value="ECO:0007669"/>
    <property type="project" value="TreeGrafter"/>
</dbReference>
<evidence type="ECO:0000313" key="3">
    <source>
        <dbReference type="Proteomes" id="UP000027946"/>
    </source>
</evidence>
<dbReference type="OrthoDB" id="1757142at2"/>
<name>A0A069RCI2_PEPLI</name>
<dbReference type="GO" id="GO:0004862">
    <property type="term" value="F:cAMP-dependent protein kinase inhibitor activity"/>
    <property type="evidence" value="ECO:0007669"/>
    <property type="project" value="TreeGrafter"/>
</dbReference>
<dbReference type="Gene3D" id="2.60.120.10">
    <property type="entry name" value="Jelly Rolls"/>
    <property type="match status" value="1"/>
</dbReference>
<dbReference type="GO" id="GO:0034236">
    <property type="term" value="F:protein kinase A catalytic subunit binding"/>
    <property type="evidence" value="ECO:0007669"/>
    <property type="project" value="TreeGrafter"/>
</dbReference>
<evidence type="ECO:0000313" key="2">
    <source>
        <dbReference type="EMBL" id="KDR94478.1"/>
    </source>
</evidence>
<proteinExistence type="predicted"/>
<dbReference type="SUPFAM" id="SSF51206">
    <property type="entry name" value="cAMP-binding domain-like"/>
    <property type="match status" value="1"/>
</dbReference>
<dbReference type="GO" id="GO:0030552">
    <property type="term" value="F:cAMP binding"/>
    <property type="evidence" value="ECO:0007669"/>
    <property type="project" value="TreeGrafter"/>
</dbReference>
<dbReference type="CDD" id="cd00038">
    <property type="entry name" value="CAP_ED"/>
    <property type="match status" value="1"/>
</dbReference>
<dbReference type="Proteomes" id="UP000027946">
    <property type="component" value="Unassembled WGS sequence"/>
</dbReference>